<evidence type="ECO:0000256" key="2">
    <source>
        <dbReference type="ARBA" id="ARBA00004251"/>
    </source>
</evidence>
<dbReference type="SUPFAM" id="SSF48726">
    <property type="entry name" value="Immunoglobulin"/>
    <property type="match status" value="1"/>
</dbReference>
<dbReference type="Pfam" id="PF13855">
    <property type="entry name" value="LRR_8"/>
    <property type="match status" value="1"/>
</dbReference>
<protein>
    <recommendedName>
        <fullName evidence="17">Amphoterin-induced protein 2</fullName>
    </recommendedName>
    <alternativeName>
        <fullName evidence="18">AMIGO-2</fullName>
    </alternativeName>
</protein>
<keyword evidence="8" id="KW-0677">Repeat</keyword>
<dbReference type="GO" id="GO:0007155">
    <property type="term" value="P:cell adhesion"/>
    <property type="evidence" value="ECO:0007669"/>
    <property type="project" value="UniProtKB-KW"/>
</dbReference>
<evidence type="ECO:0000259" key="21">
    <source>
        <dbReference type="PROSITE" id="PS50835"/>
    </source>
</evidence>
<dbReference type="GO" id="GO:0007420">
    <property type="term" value="P:brain development"/>
    <property type="evidence" value="ECO:0007669"/>
    <property type="project" value="TreeGrafter"/>
</dbReference>
<evidence type="ECO:0000256" key="3">
    <source>
        <dbReference type="ARBA" id="ARBA00005670"/>
    </source>
</evidence>
<dbReference type="Gene3D" id="2.60.40.10">
    <property type="entry name" value="Immunoglobulins"/>
    <property type="match status" value="1"/>
</dbReference>
<evidence type="ECO:0000256" key="1">
    <source>
        <dbReference type="ARBA" id="ARBA00004123"/>
    </source>
</evidence>
<evidence type="ECO:0000256" key="20">
    <source>
        <dbReference type="SAM" id="Phobius"/>
    </source>
</evidence>
<dbReference type="FunFam" id="2.60.40.10:FF:001047">
    <property type="entry name" value="amphoterin-induced protein 2 isoform X1"/>
    <property type="match status" value="1"/>
</dbReference>
<evidence type="ECO:0000256" key="12">
    <source>
        <dbReference type="ARBA" id="ARBA00023157"/>
    </source>
</evidence>
<dbReference type="InterPro" id="IPR003591">
    <property type="entry name" value="Leu-rich_rpt_typical-subtyp"/>
</dbReference>
<evidence type="ECO:0000256" key="8">
    <source>
        <dbReference type="ARBA" id="ARBA00022737"/>
    </source>
</evidence>
<keyword evidence="11 20" id="KW-0472">Membrane</keyword>
<comment type="subunit">
    <text evidence="16">Binds itself as well as AMIGO1 and AMIGO3.</text>
</comment>
<dbReference type="PANTHER" id="PTHR24368">
    <property type="entry name" value="AMPHOTERIN-INDUCED PROTEIN"/>
    <property type="match status" value="1"/>
</dbReference>
<feature type="transmembrane region" description="Helical" evidence="20">
    <location>
        <begin position="511"/>
        <end position="531"/>
    </location>
</feature>
<dbReference type="PANTHER" id="PTHR24368:SF209">
    <property type="entry name" value="AMPHOTERIN-INDUCED PROTEIN 2"/>
    <property type="match status" value="1"/>
</dbReference>
<evidence type="ECO:0000256" key="14">
    <source>
        <dbReference type="ARBA" id="ARBA00023242"/>
    </source>
</evidence>
<dbReference type="PROSITE" id="PS51450">
    <property type="entry name" value="LRR"/>
    <property type="match status" value="2"/>
</dbReference>
<dbReference type="PROSITE" id="PS50835">
    <property type="entry name" value="IG_LIKE"/>
    <property type="match status" value="1"/>
</dbReference>
<dbReference type="GO" id="GO:0005634">
    <property type="term" value="C:nucleus"/>
    <property type="evidence" value="ECO:0007669"/>
    <property type="project" value="UniProtKB-SubCell"/>
</dbReference>
<keyword evidence="15" id="KW-0393">Immunoglobulin domain</keyword>
<dbReference type="FunFam" id="3.80.10.10:FF:000170">
    <property type="entry name" value="amphoterin-induced protein 2 isoform X1"/>
    <property type="match status" value="1"/>
</dbReference>
<dbReference type="CDD" id="cd00096">
    <property type="entry name" value="Ig"/>
    <property type="match status" value="1"/>
</dbReference>
<keyword evidence="7" id="KW-0732">Signal</keyword>
<keyword evidence="14" id="KW-0539">Nucleus</keyword>
<dbReference type="InterPro" id="IPR003599">
    <property type="entry name" value="Ig_sub"/>
</dbReference>
<dbReference type="SUPFAM" id="SSF52058">
    <property type="entry name" value="L domain-like"/>
    <property type="match status" value="1"/>
</dbReference>
<dbReference type="SMART" id="SM00369">
    <property type="entry name" value="LRR_TYP"/>
    <property type="match status" value="5"/>
</dbReference>
<dbReference type="InterPro" id="IPR001611">
    <property type="entry name" value="Leu-rich_rpt"/>
</dbReference>
<dbReference type="SMART" id="SM00082">
    <property type="entry name" value="LRRCT"/>
    <property type="match status" value="1"/>
</dbReference>
<evidence type="ECO:0000256" key="13">
    <source>
        <dbReference type="ARBA" id="ARBA00023180"/>
    </source>
</evidence>
<keyword evidence="12" id="KW-1015">Disulfide bond</keyword>
<dbReference type="InterPro" id="IPR031283">
    <property type="entry name" value="AMIGO"/>
</dbReference>
<dbReference type="SMART" id="SM00409">
    <property type="entry name" value="IG"/>
    <property type="match status" value="1"/>
</dbReference>
<evidence type="ECO:0000256" key="19">
    <source>
        <dbReference type="SAM" id="MobiDB-lite"/>
    </source>
</evidence>
<evidence type="ECO:0000256" key="5">
    <source>
        <dbReference type="ARBA" id="ARBA00022614"/>
    </source>
</evidence>
<dbReference type="EMBL" id="RWIC01001056">
    <property type="protein sequence ID" value="TKC37994.1"/>
    <property type="molecule type" value="Genomic_DNA"/>
</dbReference>
<gene>
    <name evidence="22" type="ORF">EI555_002568</name>
</gene>
<evidence type="ECO:0000256" key="11">
    <source>
        <dbReference type="ARBA" id="ARBA00023136"/>
    </source>
</evidence>
<dbReference type="Pfam" id="PF00047">
    <property type="entry name" value="ig"/>
    <property type="match status" value="1"/>
</dbReference>
<dbReference type="Gene3D" id="3.80.10.10">
    <property type="entry name" value="Ribonuclease Inhibitor"/>
    <property type="match status" value="1"/>
</dbReference>
<evidence type="ECO:0000256" key="10">
    <source>
        <dbReference type="ARBA" id="ARBA00022989"/>
    </source>
</evidence>
<evidence type="ECO:0000256" key="6">
    <source>
        <dbReference type="ARBA" id="ARBA00022692"/>
    </source>
</evidence>
<sequence>MLWDMVMMDRPRLMPTRFLTKRVPKWEFLALDQSSAAFSVVQIQETLNSYFQLEWSRVPRSAAAPGLSPGFNEHSLKSFWKYKEQEGYEQIQVHWWEAELVEKAPGRALEATIMSLRLHALPTLPGVVRPGCRELLCLLVITVTASRGASGVCPTACICATDIVSCTNKNLSKVPGNLFRLIKRLDLSYNRIGLLDSEWIPVSFVKLNTLIIRHNNITSISTDSFSSTPNLKCLDLSSNKLKTVKSAVFQELKVLEVLLLYNNHISYLDPSAFGGLSQLQKLYLSGNFLTQFPMDLYVGRFKLAELMFLDVSYNRIPSLPMHHINLVPGRQLRGIYLHGNPFVCDCSLYSLLTFWYRRHFSSVMDFKNDYTCRLWSDARHFHQVLLLQDSFMNCSDSIINGSFRALGFIHEAQVGERLIVHCDSKTGNVNTDFMWVGPDNRVLEPDKEIENFHIFPNGSLVIESPRFEDAGVYSCVAMNRQRLLNETVDITINVSNFTVNRSHAHEAFNTAFTTLAACVASIVLVLLYLYLTPCPCKCKPKRRKNMLNQSNAHASILSSGPESDAPADERKAGAGKRVVFLEPLKDTATGQNGKVRLFPSETVIAEGILKSTRVKSDSDSVNSVFSDTPFVAST</sequence>
<dbReference type="GO" id="GO:0005886">
    <property type="term" value="C:plasma membrane"/>
    <property type="evidence" value="ECO:0007669"/>
    <property type="project" value="UniProtKB-SubCell"/>
</dbReference>
<comment type="similarity">
    <text evidence="3">Belongs to the immunoglobulin superfamily. AMIGO family.</text>
</comment>
<dbReference type="InterPro" id="IPR007110">
    <property type="entry name" value="Ig-like_dom"/>
</dbReference>
<dbReference type="InterPro" id="IPR003598">
    <property type="entry name" value="Ig_sub2"/>
</dbReference>
<keyword evidence="6 20" id="KW-0812">Transmembrane</keyword>
<evidence type="ECO:0000256" key="18">
    <source>
        <dbReference type="ARBA" id="ARBA00080087"/>
    </source>
</evidence>
<reference evidence="23" key="1">
    <citation type="journal article" date="2019" name="IScience">
        <title>Narwhal Genome Reveals Long-Term Low Genetic Diversity despite Current Large Abundance Size.</title>
        <authorList>
            <person name="Westbury M.V."/>
            <person name="Petersen B."/>
            <person name="Garde E."/>
            <person name="Heide-Jorgensen M.P."/>
            <person name="Lorenzen E.D."/>
        </authorList>
    </citation>
    <scope>NUCLEOTIDE SEQUENCE [LARGE SCALE GENOMIC DNA]</scope>
</reference>
<keyword evidence="13" id="KW-0325">Glycoprotein</keyword>
<comment type="subcellular location">
    <subcellularLocation>
        <location evidence="2">Cell membrane</location>
        <topology evidence="2">Single-pass type I membrane protein</topology>
    </subcellularLocation>
    <subcellularLocation>
        <location evidence="1">Nucleus</location>
    </subcellularLocation>
</comment>
<evidence type="ECO:0000313" key="22">
    <source>
        <dbReference type="EMBL" id="TKC37994.1"/>
    </source>
</evidence>
<dbReference type="InterPro" id="IPR000483">
    <property type="entry name" value="Cys-rich_flank_reg_C"/>
</dbReference>
<dbReference type="InterPro" id="IPR013783">
    <property type="entry name" value="Ig-like_fold"/>
</dbReference>
<dbReference type="Proteomes" id="UP000308365">
    <property type="component" value="Unassembled WGS sequence"/>
</dbReference>
<dbReference type="SMART" id="SM00408">
    <property type="entry name" value="IGc2"/>
    <property type="match status" value="1"/>
</dbReference>
<name>A0A4U1ENC3_MONMO</name>
<keyword evidence="4" id="KW-1003">Cell membrane</keyword>
<keyword evidence="10 20" id="KW-1133">Transmembrane helix</keyword>
<dbReference type="InterPro" id="IPR036179">
    <property type="entry name" value="Ig-like_dom_sf"/>
</dbReference>
<evidence type="ECO:0000256" key="15">
    <source>
        <dbReference type="ARBA" id="ARBA00023319"/>
    </source>
</evidence>
<organism evidence="22 23">
    <name type="scientific">Monodon monoceros</name>
    <name type="common">Narwhal</name>
    <name type="synonym">Ceratodon monodon</name>
    <dbReference type="NCBI Taxonomy" id="40151"/>
    <lineage>
        <taxon>Eukaryota</taxon>
        <taxon>Metazoa</taxon>
        <taxon>Chordata</taxon>
        <taxon>Craniata</taxon>
        <taxon>Vertebrata</taxon>
        <taxon>Euteleostomi</taxon>
        <taxon>Mammalia</taxon>
        <taxon>Eutheria</taxon>
        <taxon>Laurasiatheria</taxon>
        <taxon>Artiodactyla</taxon>
        <taxon>Whippomorpha</taxon>
        <taxon>Cetacea</taxon>
        <taxon>Odontoceti</taxon>
        <taxon>Monodontidae</taxon>
        <taxon>Monodon</taxon>
    </lineage>
</organism>
<evidence type="ECO:0000256" key="4">
    <source>
        <dbReference type="ARBA" id="ARBA00022475"/>
    </source>
</evidence>
<evidence type="ECO:0000256" key="9">
    <source>
        <dbReference type="ARBA" id="ARBA00022889"/>
    </source>
</evidence>
<evidence type="ECO:0000256" key="7">
    <source>
        <dbReference type="ARBA" id="ARBA00022729"/>
    </source>
</evidence>
<comment type="caution">
    <text evidence="22">The sequence shown here is derived from an EMBL/GenBank/DDBJ whole genome shotgun (WGS) entry which is preliminary data.</text>
</comment>
<dbReference type="AlphaFoldDB" id="A0A4U1ENC3"/>
<feature type="domain" description="Ig-like" evidence="21">
    <location>
        <begin position="415"/>
        <end position="491"/>
    </location>
</feature>
<dbReference type="InterPro" id="IPR032675">
    <property type="entry name" value="LRR_dom_sf"/>
</dbReference>
<feature type="region of interest" description="Disordered" evidence="19">
    <location>
        <begin position="615"/>
        <end position="634"/>
    </location>
</feature>
<proteinExistence type="inferred from homology"/>
<keyword evidence="5" id="KW-0433">Leucine-rich repeat</keyword>
<accession>A0A4U1ENC3</accession>
<dbReference type="InterPro" id="IPR013151">
    <property type="entry name" value="Immunoglobulin_dom"/>
</dbReference>
<evidence type="ECO:0000313" key="23">
    <source>
        <dbReference type="Proteomes" id="UP000308365"/>
    </source>
</evidence>
<evidence type="ECO:0000256" key="17">
    <source>
        <dbReference type="ARBA" id="ARBA00069266"/>
    </source>
</evidence>
<evidence type="ECO:0000256" key="16">
    <source>
        <dbReference type="ARBA" id="ARBA00065376"/>
    </source>
</evidence>
<keyword evidence="9" id="KW-0130">Cell adhesion</keyword>